<reference evidence="2" key="1">
    <citation type="journal article" date="2023" name="Int. J. Syst. Evol. Microbiol.">
        <title>Methylocystis iwaonis sp. nov., a type II methane-oxidizing bacterium from surface soil of a rice paddy field in Japan, and emended description of the genus Methylocystis (ex Whittenbury et al. 1970) Bowman et al. 1993.</title>
        <authorList>
            <person name="Kaise H."/>
            <person name="Sawadogo J.B."/>
            <person name="Alam M.S."/>
            <person name="Ueno C."/>
            <person name="Dianou D."/>
            <person name="Shinjo R."/>
            <person name="Asakawa S."/>
        </authorList>
    </citation>
    <scope>NUCLEOTIDE SEQUENCE</scope>
    <source>
        <strain evidence="2">LMG27198</strain>
    </source>
</reference>
<comment type="caution">
    <text evidence="2">The sequence shown here is derived from an EMBL/GenBank/DDBJ whole genome shotgun (WGS) entry which is preliminary data.</text>
</comment>
<protein>
    <submittedName>
        <fullName evidence="2">Uncharacterized protein</fullName>
    </submittedName>
</protein>
<sequence length="77" mass="8349">MKGLLLNALLGLSLGRFGSVWWLLIFLPVVAAEIAYGVHIHHLGIGSGLVRRAMALLVCGQFGFLLGALLRPLRSRQ</sequence>
<name>A0A9W6H075_9HYPH</name>
<evidence type="ECO:0000313" key="3">
    <source>
        <dbReference type="Proteomes" id="UP001144323"/>
    </source>
</evidence>
<accession>A0A9W6H075</accession>
<keyword evidence="1" id="KW-1133">Transmembrane helix</keyword>
<dbReference type="AlphaFoldDB" id="A0A9W6H075"/>
<dbReference type="EMBL" id="BSEC01000008">
    <property type="protein sequence ID" value="GLI96151.1"/>
    <property type="molecule type" value="Genomic_DNA"/>
</dbReference>
<feature type="transmembrane region" description="Helical" evidence="1">
    <location>
        <begin position="53"/>
        <end position="73"/>
    </location>
</feature>
<dbReference type="RefSeq" id="WP_281807317.1">
    <property type="nucleotide sequence ID" value="NZ_BSEC01000008.1"/>
</dbReference>
<feature type="transmembrane region" description="Helical" evidence="1">
    <location>
        <begin position="20"/>
        <end position="41"/>
    </location>
</feature>
<gene>
    <name evidence="2" type="ORF">LMG27198_51440</name>
</gene>
<keyword evidence="1" id="KW-0472">Membrane</keyword>
<organism evidence="2 3">
    <name type="scientific">Methylocystis echinoides</name>
    <dbReference type="NCBI Taxonomy" id="29468"/>
    <lineage>
        <taxon>Bacteria</taxon>
        <taxon>Pseudomonadati</taxon>
        <taxon>Pseudomonadota</taxon>
        <taxon>Alphaproteobacteria</taxon>
        <taxon>Hyphomicrobiales</taxon>
        <taxon>Methylocystaceae</taxon>
        <taxon>Methylocystis</taxon>
    </lineage>
</organism>
<dbReference type="Proteomes" id="UP001144323">
    <property type="component" value="Unassembled WGS sequence"/>
</dbReference>
<evidence type="ECO:0000256" key="1">
    <source>
        <dbReference type="SAM" id="Phobius"/>
    </source>
</evidence>
<keyword evidence="3" id="KW-1185">Reference proteome</keyword>
<keyword evidence="1" id="KW-0812">Transmembrane</keyword>
<evidence type="ECO:0000313" key="2">
    <source>
        <dbReference type="EMBL" id="GLI96151.1"/>
    </source>
</evidence>
<proteinExistence type="predicted"/>